<keyword evidence="3" id="KW-1185">Reference proteome</keyword>
<gene>
    <name evidence="2" type="ORF">F8M41_024002</name>
</gene>
<dbReference type="AlphaFoldDB" id="A0A8H4ETD8"/>
<name>A0A8H4ETD8_GIGMA</name>
<evidence type="ECO:0000313" key="3">
    <source>
        <dbReference type="Proteomes" id="UP000439903"/>
    </source>
</evidence>
<dbReference type="EMBL" id="WTPW01000081">
    <property type="protein sequence ID" value="KAF0550820.1"/>
    <property type="molecule type" value="Genomic_DNA"/>
</dbReference>
<sequence>MDKKISTDTDNAKGIGTKDVKKKENKEVKVEMKLSITCPKLVKGDHTNEIRDLKDCQTRIGAEKDIEKDESMASKCYQKSAMNKSDTLALNDQEETYCCTDGCERIQDKILKVNDAKVLEHRRFRKKELASRDRRLTYLGNEQVRVELVNSDRTLEIILHKIFGWYLKHAESDDPDGQNNLNPRPTKGDCPGTKGLESLEAVDKSENNSIQPEDQFKRPIVRNVNIGVENDGSNSIILVSKMNNKEDKKIDSLPKSSQEVIQITECSDKCQSNSKVIIAEVGDVRENVSIDADKNNHLFDPGGSIFPKTKEAKFEFKLTHLHIQLPTSYDDIGDIYARTHKIKWGRLFTLAYWAPTVY</sequence>
<protein>
    <submittedName>
        <fullName evidence="2">Uncharacterized protein</fullName>
    </submittedName>
</protein>
<proteinExistence type="predicted"/>
<feature type="region of interest" description="Disordered" evidence="1">
    <location>
        <begin position="173"/>
        <end position="196"/>
    </location>
</feature>
<evidence type="ECO:0000313" key="2">
    <source>
        <dbReference type="EMBL" id="KAF0550820.1"/>
    </source>
</evidence>
<comment type="caution">
    <text evidence="2">The sequence shown here is derived from an EMBL/GenBank/DDBJ whole genome shotgun (WGS) entry which is preliminary data.</text>
</comment>
<dbReference type="Proteomes" id="UP000439903">
    <property type="component" value="Unassembled WGS sequence"/>
</dbReference>
<accession>A0A8H4ETD8</accession>
<evidence type="ECO:0000256" key="1">
    <source>
        <dbReference type="SAM" id="MobiDB-lite"/>
    </source>
</evidence>
<organism evidence="2 3">
    <name type="scientific">Gigaspora margarita</name>
    <dbReference type="NCBI Taxonomy" id="4874"/>
    <lineage>
        <taxon>Eukaryota</taxon>
        <taxon>Fungi</taxon>
        <taxon>Fungi incertae sedis</taxon>
        <taxon>Mucoromycota</taxon>
        <taxon>Glomeromycotina</taxon>
        <taxon>Glomeromycetes</taxon>
        <taxon>Diversisporales</taxon>
        <taxon>Gigasporaceae</taxon>
        <taxon>Gigaspora</taxon>
    </lineage>
</organism>
<reference evidence="2 3" key="1">
    <citation type="journal article" date="2019" name="Environ. Microbiol.">
        <title>At the nexus of three kingdoms: the genome of the mycorrhizal fungus Gigaspora margarita provides insights into plant, endobacterial and fungal interactions.</title>
        <authorList>
            <person name="Venice F."/>
            <person name="Ghignone S."/>
            <person name="Salvioli di Fossalunga A."/>
            <person name="Amselem J."/>
            <person name="Novero M."/>
            <person name="Xianan X."/>
            <person name="Sedzielewska Toro K."/>
            <person name="Morin E."/>
            <person name="Lipzen A."/>
            <person name="Grigoriev I.V."/>
            <person name="Henrissat B."/>
            <person name="Martin F.M."/>
            <person name="Bonfante P."/>
        </authorList>
    </citation>
    <scope>NUCLEOTIDE SEQUENCE [LARGE SCALE GENOMIC DNA]</scope>
    <source>
        <strain evidence="2 3">BEG34</strain>
    </source>
</reference>